<dbReference type="AlphaFoldDB" id="A0A1F6VSV1"/>
<protein>
    <submittedName>
        <fullName evidence="4">Uncharacterized protein</fullName>
    </submittedName>
</protein>
<feature type="region of interest" description="Disordered" evidence="2">
    <location>
        <begin position="1057"/>
        <end position="1136"/>
    </location>
</feature>
<feature type="transmembrane region" description="Helical" evidence="3">
    <location>
        <begin position="448"/>
        <end position="467"/>
    </location>
</feature>
<keyword evidence="3" id="KW-0812">Transmembrane</keyword>
<evidence type="ECO:0000256" key="2">
    <source>
        <dbReference type="SAM" id="MobiDB-lite"/>
    </source>
</evidence>
<name>A0A1F6VSV1_9BACT</name>
<accession>A0A1F6VSV1</accession>
<evidence type="ECO:0000313" key="5">
    <source>
        <dbReference type="Proteomes" id="UP000179686"/>
    </source>
</evidence>
<evidence type="ECO:0000256" key="1">
    <source>
        <dbReference type="SAM" id="Coils"/>
    </source>
</evidence>
<gene>
    <name evidence="4" type="ORF">A3J61_01370</name>
</gene>
<keyword evidence="3" id="KW-1133">Transmembrane helix</keyword>
<feature type="coiled-coil region" evidence="1">
    <location>
        <begin position="934"/>
        <end position="982"/>
    </location>
</feature>
<organism evidence="4 5">
    <name type="scientific">Candidatus Nomurabacteria bacterium RIFCSPHIGHO2_02_FULL_38_15</name>
    <dbReference type="NCBI Taxonomy" id="1801752"/>
    <lineage>
        <taxon>Bacteria</taxon>
        <taxon>Candidatus Nomuraibacteriota</taxon>
    </lineage>
</organism>
<feature type="transmembrane region" description="Helical" evidence="3">
    <location>
        <begin position="556"/>
        <end position="574"/>
    </location>
</feature>
<sequence>MKTGLVKKTLLGIFGAFFVLGILITPNPKNATISAAECTVTSARFVPATINGSVDKNFMNAWYVNATPPQPGFVIEVATQNCKDKDIGVSIVEEDGGVNDAVKITDKTKNKEVLRVSKKAEFDTGTITFNFKSGSNECDVEYGPDCDLHFNVDIGGAEIYSSTANDKNRANGGSLDYDEEDDPDKNFIFSGATEVTGDNVGTIWYYELSGGGFVSANSGKAFSKTECQAEANKTNGAKKPVNCTDEPDLDDVVGGALNGKANALPECSINPLDSNLSACIVEIVETVVFVPLSFLAGIAGQFFDIMFEFSISSAIYGGGGAEVPFLKTAWTFIRDIANLGFIIVLLWISILHIVKKGGYDIKKAIPSVIIIALVINFSYFFGTVIIDTTNVLARFLYTNDVICVNTDGVCDGTISEGIVAFFNPQNMIERGSEAFIKSTGQTEMSTSFYAIILILSIWVAWEMFKMFFKIGTLFLGRIVQLWVHLILSPIAFINLILPTKIGTGKSVTSLSSPQAWATEFFKNAMIAPVFMFFLYLIFLLISGFKFVSLAGGTSSFISLITMIFPFFIIVMLMGKAVEVTQQQAGNIATQITGKINGIVGTVAGGALALGSLAFGGAIVKGGSRVLGSISKSMIAREGAGSNMLSRKFNSATAKLGGRLNKYSKELPDKNLDIRKSKISDYVKNATGFDMKNNKENVDKYLGYVGLKPSETYNQREKRKADNQVADMERRTMNEKTEKTDRELGGDYAKRMSTLEDTFLEKFLNETGQKTGFQKFAEAKQKLGMSDDEIRRDFMNGSNKQAYAQFVEANAEAMKKARISAAGSEELFNAKSGKEYTEAAKKYNAEVRNKFVEKKKRDVYGGKTPEETQARYEADQQAGFVNTGDGILAGGQAGVATALGSTIAAGTGIGLAGAALYGANARYDREADIAFLRRMEKDEKTSDKVKKEIEKAEISNARNESKMTELKEEFKNLSQALKENSKTVTDASGATTKNMKEMFDKHLTDLTNQDAARSEKDKWSPEKLENEAFNKAYSQFITEISETLRGINTALTTATGTAKTELETKRTEAENLKREISEQKAKYDKKEDEHNKSDNIITRNREKIDKLRDSIKGKSDDKKPDAPKTDDKGSDKKDDKK</sequence>
<dbReference type="Proteomes" id="UP000179686">
    <property type="component" value="Unassembled WGS sequence"/>
</dbReference>
<proteinExistence type="predicted"/>
<dbReference type="STRING" id="1801752.A3J61_01370"/>
<evidence type="ECO:0000313" key="4">
    <source>
        <dbReference type="EMBL" id="OGI72672.1"/>
    </source>
</evidence>
<comment type="caution">
    <text evidence="4">The sequence shown here is derived from an EMBL/GenBank/DDBJ whole genome shotgun (WGS) entry which is preliminary data.</text>
</comment>
<dbReference type="EMBL" id="MFUC01000002">
    <property type="protein sequence ID" value="OGI72672.1"/>
    <property type="molecule type" value="Genomic_DNA"/>
</dbReference>
<reference evidence="4 5" key="1">
    <citation type="journal article" date="2016" name="Nat. Commun.">
        <title>Thousands of microbial genomes shed light on interconnected biogeochemical processes in an aquifer system.</title>
        <authorList>
            <person name="Anantharaman K."/>
            <person name="Brown C.T."/>
            <person name="Hug L.A."/>
            <person name="Sharon I."/>
            <person name="Castelle C.J."/>
            <person name="Probst A.J."/>
            <person name="Thomas B.C."/>
            <person name="Singh A."/>
            <person name="Wilkins M.J."/>
            <person name="Karaoz U."/>
            <person name="Brodie E.L."/>
            <person name="Williams K.H."/>
            <person name="Hubbard S.S."/>
            <person name="Banfield J.F."/>
        </authorList>
    </citation>
    <scope>NUCLEOTIDE SEQUENCE [LARGE SCALE GENOMIC DNA]</scope>
</reference>
<feature type="transmembrane region" description="Helical" evidence="3">
    <location>
        <begin position="366"/>
        <end position="386"/>
    </location>
</feature>
<evidence type="ECO:0000256" key="3">
    <source>
        <dbReference type="SAM" id="Phobius"/>
    </source>
</evidence>
<keyword evidence="3" id="KW-0472">Membrane</keyword>
<feature type="compositionally biased region" description="Basic and acidic residues" evidence="2">
    <location>
        <begin position="1059"/>
        <end position="1136"/>
    </location>
</feature>
<feature type="transmembrane region" description="Helical" evidence="3">
    <location>
        <begin position="479"/>
        <end position="497"/>
    </location>
</feature>
<keyword evidence="1" id="KW-0175">Coiled coil</keyword>
<feature type="transmembrane region" description="Helical" evidence="3">
    <location>
        <begin position="525"/>
        <end position="544"/>
    </location>
</feature>
<feature type="transmembrane region" description="Helical" evidence="3">
    <location>
        <begin position="336"/>
        <end position="354"/>
    </location>
</feature>